<evidence type="ECO:0000313" key="2">
    <source>
        <dbReference type="EMBL" id="PGH27734.1"/>
    </source>
</evidence>
<evidence type="ECO:0000256" key="1">
    <source>
        <dbReference type="SAM" id="MobiDB-lite"/>
    </source>
</evidence>
<dbReference type="PANTHER" id="PTHR31010">
    <property type="entry name" value="RAN-SPECIFIC GTPASE-ACTIVATING PROTEIN 30-RELATED"/>
    <property type="match status" value="1"/>
</dbReference>
<feature type="region of interest" description="Disordered" evidence="1">
    <location>
        <begin position="419"/>
        <end position="486"/>
    </location>
</feature>
<feature type="compositionally biased region" description="Polar residues" evidence="1">
    <location>
        <begin position="707"/>
        <end position="722"/>
    </location>
</feature>
<protein>
    <recommendedName>
        <fullName evidence="4">Ran-binding-domain-containing protein</fullName>
    </recommendedName>
</protein>
<feature type="compositionally biased region" description="Basic and acidic residues" evidence="1">
    <location>
        <begin position="616"/>
        <end position="632"/>
    </location>
</feature>
<feature type="region of interest" description="Disordered" evidence="1">
    <location>
        <begin position="659"/>
        <end position="791"/>
    </location>
</feature>
<feature type="region of interest" description="Disordered" evidence="1">
    <location>
        <begin position="610"/>
        <end position="647"/>
    </location>
</feature>
<dbReference type="GO" id="GO:0030695">
    <property type="term" value="F:GTPase regulator activity"/>
    <property type="evidence" value="ECO:0007669"/>
    <property type="project" value="TreeGrafter"/>
</dbReference>
<dbReference type="EMBL" id="PDNA01000004">
    <property type="protein sequence ID" value="PGH27734.1"/>
    <property type="molecule type" value="Genomic_DNA"/>
</dbReference>
<dbReference type="AlphaFoldDB" id="A0A2B7YUJ2"/>
<sequence length="791" mass="88383">MAALARPLLLTHKSRHVILLWIRQISPIISFRVVLHLREYLLSKSKLALSSRNRKTKRGRVYSLIMDVFLSKVTQQAMNYAIRSGITITATYAIRQSSRLLKNVEGTDHTELQDLQSRLGDKIRIISPAIDLIELIAARGNTSLESAVALTKALRWDIQDLGQRLATAASAEELSRRGTLPSRDPAHTDADIKHIIKDIKRLLVRIEEAVPFINLAITTSGATLSTTLPSTVSPSRLLQASTFLTAGDTQYSMLLSDAVQVGPTFTLSVYMLFSGHIRPHDEQSARNTTWKEVIHKAKVKLRRVPMNMVFSSSANSKYEPAIPQDTHIRAEARADEFAYQILIIEDLDDGRVHTFEDEEQKPESYEDVALAGIREVIPIHEISKIFYADTGKILNIGTEGEPNNPVLLLKRDVNAIPPRRMMGQQESLYGDEFEETEEAEEEAERSRHRSAEDDVQAQLDSQLVGAQPISPTEHADGSGSMSDKWRFPPGLDPEWIAFEVYNESDDYESETEPEPSPPPGRDNRAQTAEPQLTEQLSNLALNGGHKSATPSPKYTRQISTISNPLFNNIRTSLSLLETLLRLTSLQQFQQQSHLSITDELLNFFLEESSATGAGGDEQHRQRVRAEARRKVGWDPYDESPLKPRGEDYQYRAREQDWAAQSPRAWHGGGGDYSDYPPTGTPSQRSPDRSDAAGYPISPRNYEERRTPSSQRYTSLRSPSGRDTFSPEPPLSPSLRAHQQHPVNLRTAALRGHGSSSTHQQQRRRESSPLVQPRTGTTDEGIGTSPSAPPGK</sequence>
<dbReference type="OrthoDB" id="512915at2759"/>
<dbReference type="Proteomes" id="UP000224634">
    <property type="component" value="Unassembled WGS sequence"/>
</dbReference>
<feature type="region of interest" description="Disordered" evidence="1">
    <location>
        <begin position="504"/>
        <end position="527"/>
    </location>
</feature>
<accession>A0A2B7YUJ2</accession>
<comment type="caution">
    <text evidence="2">The sequence shown here is derived from an EMBL/GenBank/DDBJ whole genome shotgun (WGS) entry which is preliminary data.</text>
</comment>
<dbReference type="GO" id="GO:0005634">
    <property type="term" value="C:nucleus"/>
    <property type="evidence" value="ECO:0007669"/>
    <property type="project" value="TreeGrafter"/>
</dbReference>
<feature type="compositionally biased region" description="Acidic residues" evidence="1">
    <location>
        <begin position="504"/>
        <end position="513"/>
    </location>
</feature>
<gene>
    <name evidence="2" type="ORF">AJ80_00521</name>
</gene>
<dbReference type="GO" id="GO:0005737">
    <property type="term" value="C:cytoplasm"/>
    <property type="evidence" value="ECO:0007669"/>
    <property type="project" value="TreeGrafter"/>
</dbReference>
<dbReference type="Pfam" id="PF05508">
    <property type="entry name" value="Ran-binding"/>
    <property type="match status" value="1"/>
</dbReference>
<name>A0A2B7YUJ2_POLH7</name>
<evidence type="ECO:0008006" key="4">
    <source>
        <dbReference type="Google" id="ProtNLM"/>
    </source>
</evidence>
<proteinExistence type="predicted"/>
<keyword evidence="3" id="KW-1185">Reference proteome</keyword>
<dbReference type="PANTHER" id="PTHR31010:SF2">
    <property type="entry name" value="RAN-SPECIFIC GTPASE-ACTIVATING PROTEIN 30"/>
    <property type="match status" value="1"/>
</dbReference>
<dbReference type="InterPro" id="IPR008812">
    <property type="entry name" value="Ran_GTP-bd-rel"/>
</dbReference>
<evidence type="ECO:0000313" key="3">
    <source>
        <dbReference type="Proteomes" id="UP000224634"/>
    </source>
</evidence>
<organism evidence="2 3">
    <name type="scientific">Polytolypa hystricis (strain UAMH7299)</name>
    <dbReference type="NCBI Taxonomy" id="1447883"/>
    <lineage>
        <taxon>Eukaryota</taxon>
        <taxon>Fungi</taxon>
        <taxon>Dikarya</taxon>
        <taxon>Ascomycota</taxon>
        <taxon>Pezizomycotina</taxon>
        <taxon>Eurotiomycetes</taxon>
        <taxon>Eurotiomycetidae</taxon>
        <taxon>Onygenales</taxon>
        <taxon>Onygenales incertae sedis</taxon>
        <taxon>Polytolypa</taxon>
    </lineage>
</organism>
<feature type="compositionally biased region" description="Acidic residues" evidence="1">
    <location>
        <begin position="429"/>
        <end position="443"/>
    </location>
</feature>
<reference evidence="2 3" key="1">
    <citation type="submission" date="2017-10" db="EMBL/GenBank/DDBJ databases">
        <title>Comparative genomics in systemic dimorphic fungi from Ajellomycetaceae.</title>
        <authorList>
            <person name="Munoz J.F."/>
            <person name="Mcewen J.G."/>
            <person name="Clay O.K."/>
            <person name="Cuomo C.A."/>
        </authorList>
    </citation>
    <scope>NUCLEOTIDE SEQUENCE [LARGE SCALE GENOMIC DNA]</scope>
    <source>
        <strain evidence="2 3">UAMH7299</strain>
    </source>
</reference>